<organism evidence="2 3">
    <name type="scientific">Mycolicibacterium austroafricanum</name>
    <name type="common">Mycobacterium austroafricanum</name>
    <dbReference type="NCBI Taxonomy" id="39687"/>
    <lineage>
        <taxon>Bacteria</taxon>
        <taxon>Bacillati</taxon>
        <taxon>Actinomycetota</taxon>
        <taxon>Actinomycetes</taxon>
        <taxon>Mycobacteriales</taxon>
        <taxon>Mycobacteriaceae</taxon>
        <taxon>Mycolicibacterium</taxon>
    </lineage>
</organism>
<dbReference type="RefSeq" id="WP_208674050.1">
    <property type="nucleotide sequence ID" value="NZ_CP070380.1"/>
</dbReference>
<dbReference type="Proteomes" id="UP001172687">
    <property type="component" value="Unassembled WGS sequence"/>
</dbReference>
<protein>
    <recommendedName>
        <fullName evidence="4">Secreted protein</fullName>
    </recommendedName>
</protein>
<feature type="compositionally biased region" description="Polar residues" evidence="1">
    <location>
        <begin position="127"/>
        <end position="147"/>
    </location>
</feature>
<comment type="caution">
    <text evidence="2">The sequence shown here is derived from an EMBL/GenBank/DDBJ whole genome shotgun (WGS) entry which is preliminary data.</text>
</comment>
<accession>A0ABT8HH07</accession>
<sequence>MGASSYVGRVGGLAVALGLGAVVFSGHGVASAAPDTESSAETSESVGSASTDDRGTVQPSTSSSAAGDHRSPDSSDDAQDASRAGSPDAETPETPQAKPAARSSSSRGRLEARASRLAEADPATATPGMSSPHQSIPSEVSSETAVASTAEVVPTPVPMVTVDVADGAPPGPSEDEPQTPDTPGAVWTLLAGAHRESVVKRQAVVLPGPVAVAEGPPSVQDDADAVSDTAVVDLPPMPVTEGSSFTVSTDFMEGFVADYLARGGDPTDNARFFFGDLAVASLDALVNPNVQPEEARLLLGNLTASGYFGGLWLRDSLRDNATGADTPAPADDSRDERPLDEAATATLAPAAIAIRLFDALATFLNKAAAGKHPWVVRTVARIAVPVQLFLYGYNRGYLEFVLENPPPGVPSRKDSLTCAGFLDCNSTAFPLELATRYDSALDRLDAPATLRWGEMAVWTKFIEGAAGVGRSVWKVITGLTGGFSPTTYNALVDLSSAFLMVTKAATLSSMLAYADRDVDLGRSSLRLQSGLWMWVGSYFAGLISAAPAGTMPEIVAS</sequence>
<feature type="compositionally biased region" description="Basic and acidic residues" evidence="1">
    <location>
        <begin position="108"/>
        <end position="119"/>
    </location>
</feature>
<feature type="region of interest" description="Disordered" evidence="1">
    <location>
        <begin position="29"/>
        <end position="183"/>
    </location>
</feature>
<evidence type="ECO:0000256" key="1">
    <source>
        <dbReference type="SAM" id="MobiDB-lite"/>
    </source>
</evidence>
<gene>
    <name evidence="2" type="ORF">QYF68_19770</name>
</gene>
<keyword evidence="3" id="KW-1185">Reference proteome</keyword>
<evidence type="ECO:0000313" key="3">
    <source>
        <dbReference type="Proteomes" id="UP001172687"/>
    </source>
</evidence>
<proteinExistence type="predicted"/>
<dbReference type="EMBL" id="JAUHTC010000065">
    <property type="protein sequence ID" value="MDN4520038.1"/>
    <property type="molecule type" value="Genomic_DNA"/>
</dbReference>
<feature type="compositionally biased region" description="Low complexity" evidence="1">
    <location>
        <begin position="152"/>
        <end position="164"/>
    </location>
</feature>
<feature type="compositionally biased region" description="Polar residues" evidence="1">
    <location>
        <begin position="36"/>
        <end position="50"/>
    </location>
</feature>
<name>A0ABT8HH07_MYCAO</name>
<evidence type="ECO:0000313" key="2">
    <source>
        <dbReference type="EMBL" id="MDN4520038.1"/>
    </source>
</evidence>
<evidence type="ECO:0008006" key="4">
    <source>
        <dbReference type="Google" id="ProtNLM"/>
    </source>
</evidence>
<reference evidence="2" key="1">
    <citation type="submission" date="2023-07" db="EMBL/GenBank/DDBJ databases">
        <title>Degradation of tert-butanol by M. austroafricanum TBA100.</title>
        <authorList>
            <person name="Helbich S."/>
            <person name="Vainshtein Y."/>
        </authorList>
    </citation>
    <scope>NUCLEOTIDE SEQUENCE</scope>
    <source>
        <strain evidence="2">TBA100</strain>
    </source>
</reference>